<evidence type="ECO:0000313" key="3">
    <source>
        <dbReference type="EMBL" id="PBD19841.1"/>
    </source>
</evidence>
<dbReference type="GO" id="GO:0032259">
    <property type="term" value="P:methylation"/>
    <property type="evidence" value="ECO:0007669"/>
    <property type="project" value="UniProtKB-KW"/>
</dbReference>
<evidence type="ECO:0000313" key="4">
    <source>
        <dbReference type="Proteomes" id="UP000217448"/>
    </source>
</evidence>
<dbReference type="Proteomes" id="UP000217448">
    <property type="component" value="Unassembled WGS sequence"/>
</dbReference>
<keyword evidence="4" id="KW-1185">Reference proteome</keyword>
<reference evidence="2" key="3">
    <citation type="submission" date="2024-05" db="EMBL/GenBank/DDBJ databases">
        <title>Yangia mangrovi SAOS 153D genome.</title>
        <authorList>
            <person name="Verma A."/>
            <person name="Pal Y."/>
            <person name="Sundharam S."/>
            <person name="Bisht B."/>
            <person name="Srinivasan K."/>
        </authorList>
    </citation>
    <scope>NUCLEOTIDE SEQUENCE</scope>
    <source>
        <strain evidence="2">SAOS 153D</strain>
    </source>
</reference>
<keyword evidence="2" id="KW-0808">Transferase</keyword>
<dbReference type="NCBIfam" id="TIGR01444">
    <property type="entry name" value="fkbM_fam"/>
    <property type="match status" value="1"/>
</dbReference>
<dbReference type="SUPFAM" id="SSF53335">
    <property type="entry name" value="S-adenosyl-L-methionine-dependent methyltransferases"/>
    <property type="match status" value="1"/>
</dbReference>
<dbReference type="AlphaFoldDB" id="A0A2A3JXC4"/>
<accession>A0A2A3JXC4</accession>
<feature type="domain" description="Methyltransferase FkbM" evidence="1">
    <location>
        <begin position="55"/>
        <end position="196"/>
    </location>
</feature>
<name>A0A2A3JXC4_9RHOB</name>
<evidence type="ECO:0000313" key="2">
    <source>
        <dbReference type="EMBL" id="MCT4369696.1"/>
    </source>
</evidence>
<dbReference type="EMBL" id="NTHN02000006">
    <property type="protein sequence ID" value="MCT4369696.1"/>
    <property type="molecule type" value="Genomic_DNA"/>
</dbReference>
<dbReference type="InterPro" id="IPR029063">
    <property type="entry name" value="SAM-dependent_MTases_sf"/>
</dbReference>
<organism evidence="3">
    <name type="scientific">Alloyangia mangrovi</name>
    <dbReference type="NCBI Taxonomy" id="1779329"/>
    <lineage>
        <taxon>Bacteria</taxon>
        <taxon>Pseudomonadati</taxon>
        <taxon>Pseudomonadota</taxon>
        <taxon>Alphaproteobacteria</taxon>
        <taxon>Rhodobacterales</taxon>
        <taxon>Roseobacteraceae</taxon>
        <taxon>Alloyangia</taxon>
    </lineage>
</organism>
<sequence>MDQTPPSNAYGRYCVPAGLATRPAVRAVLAGLIYEPQTIAFMRAHAAGGDVIHAGTFFGDFLPGVAAALAPGARLWAFEPNPGSYACAVETLRLNALENVTLTNVGLSNVEETLHFRTHDAEGAPLGGLSHVTEAPGPGVTAVQAAMLDFAIPRDRQVSILQLDVEGHEKRALKGAYHLIHRCRPILILENHGNESWIQRTFRGLGYRVCGRLHGNFVYATEDLDL</sequence>
<proteinExistence type="predicted"/>
<gene>
    <name evidence="2" type="ORF">CLG85_004810</name>
    <name evidence="3" type="ORF">CLG85_07170</name>
</gene>
<dbReference type="InterPro" id="IPR052514">
    <property type="entry name" value="SAM-dependent_MTase"/>
</dbReference>
<dbReference type="Gene3D" id="3.40.50.150">
    <property type="entry name" value="Vaccinia Virus protein VP39"/>
    <property type="match status" value="1"/>
</dbReference>
<protein>
    <submittedName>
        <fullName evidence="2">FkbM family methyltransferase</fullName>
    </submittedName>
</protein>
<comment type="caution">
    <text evidence="3">The sequence shown here is derived from an EMBL/GenBank/DDBJ whole genome shotgun (WGS) entry which is preliminary data.</text>
</comment>
<dbReference type="GO" id="GO:0008168">
    <property type="term" value="F:methyltransferase activity"/>
    <property type="evidence" value="ECO:0007669"/>
    <property type="project" value="UniProtKB-KW"/>
</dbReference>
<evidence type="ECO:0000259" key="1">
    <source>
        <dbReference type="Pfam" id="PF05050"/>
    </source>
</evidence>
<dbReference type="PANTHER" id="PTHR34203:SF15">
    <property type="entry name" value="SLL1173 PROTEIN"/>
    <property type="match status" value="1"/>
</dbReference>
<dbReference type="RefSeq" id="WP_095881643.1">
    <property type="nucleotide sequence ID" value="NZ_NTHN02000006.1"/>
</dbReference>
<dbReference type="OrthoDB" id="9812600at2"/>
<dbReference type="Pfam" id="PF05050">
    <property type="entry name" value="Methyltransf_21"/>
    <property type="match status" value="1"/>
</dbReference>
<reference evidence="4" key="2">
    <citation type="submission" date="2023-07" db="EMBL/GenBank/DDBJ databases">
        <title>Yangia mangrovi SAOS 153D genome.</title>
        <authorList>
            <person name="Verma A."/>
            <person name="Pal Y."/>
            <person name="Sundharam S."/>
            <person name="Bisht B."/>
            <person name="Srinivasan K."/>
        </authorList>
    </citation>
    <scope>NUCLEOTIDE SEQUENCE [LARGE SCALE GENOMIC DNA]</scope>
    <source>
        <strain evidence="4">SAOS 153D</strain>
    </source>
</reference>
<dbReference type="EMBL" id="NTHN01000090">
    <property type="protein sequence ID" value="PBD19841.1"/>
    <property type="molecule type" value="Genomic_DNA"/>
</dbReference>
<reference evidence="3" key="1">
    <citation type="submission" date="2017-09" db="EMBL/GenBank/DDBJ databases">
        <title>Yangia sp. SAOS 153D whole genome sequencing.</title>
        <authorList>
            <person name="Verma A."/>
            <person name="Krishnamurthi S."/>
        </authorList>
    </citation>
    <scope>NUCLEOTIDE SEQUENCE [LARGE SCALE GENOMIC DNA]</scope>
    <source>
        <strain evidence="3">SAOS 153D</strain>
    </source>
</reference>
<dbReference type="PANTHER" id="PTHR34203">
    <property type="entry name" value="METHYLTRANSFERASE, FKBM FAMILY PROTEIN"/>
    <property type="match status" value="1"/>
</dbReference>
<keyword evidence="2" id="KW-0489">Methyltransferase</keyword>
<dbReference type="InterPro" id="IPR006342">
    <property type="entry name" value="FkbM_mtfrase"/>
</dbReference>